<dbReference type="GO" id="GO:0008757">
    <property type="term" value="F:S-adenosylmethionine-dependent methyltransferase activity"/>
    <property type="evidence" value="ECO:0007669"/>
    <property type="project" value="UniProtKB-ARBA"/>
</dbReference>
<dbReference type="SUPFAM" id="SSF144232">
    <property type="entry name" value="HIT/MYND zinc finger-like"/>
    <property type="match status" value="1"/>
</dbReference>
<dbReference type="Pfam" id="PF01753">
    <property type="entry name" value="zf-MYND"/>
    <property type="match status" value="1"/>
</dbReference>
<dbReference type="SUPFAM" id="SSF82199">
    <property type="entry name" value="SET domain"/>
    <property type="match status" value="1"/>
</dbReference>
<keyword evidence="2 4" id="KW-0863">Zinc-finger</keyword>
<dbReference type="Gene3D" id="1.10.220.160">
    <property type="match status" value="1"/>
</dbReference>
<evidence type="ECO:0000259" key="6">
    <source>
        <dbReference type="PROSITE" id="PS50865"/>
    </source>
</evidence>
<keyword evidence="1" id="KW-0479">Metal-binding</keyword>
<keyword evidence="8" id="KW-1185">Reference proteome</keyword>
<gene>
    <name evidence="7" type="ORF">SK128_012617</name>
</gene>
<dbReference type="PANTHER" id="PTHR46455">
    <property type="entry name" value="SET AND MYND DOMAIN CONTAINING, ARTHROPOD-SPECIFIC, MEMBER 4, ISOFORM A"/>
    <property type="match status" value="1"/>
</dbReference>
<reference evidence="7 8" key="1">
    <citation type="submission" date="2023-11" db="EMBL/GenBank/DDBJ databases">
        <title>Halocaridina rubra genome assembly.</title>
        <authorList>
            <person name="Smith C."/>
        </authorList>
    </citation>
    <scope>NUCLEOTIDE SEQUENCE [LARGE SCALE GENOMIC DNA]</scope>
    <source>
        <strain evidence="7">EP-1</strain>
        <tissue evidence="7">Whole</tissue>
    </source>
</reference>
<organism evidence="7 8">
    <name type="scientific">Halocaridina rubra</name>
    <name type="common">Hawaiian red shrimp</name>
    <dbReference type="NCBI Taxonomy" id="373956"/>
    <lineage>
        <taxon>Eukaryota</taxon>
        <taxon>Metazoa</taxon>
        <taxon>Ecdysozoa</taxon>
        <taxon>Arthropoda</taxon>
        <taxon>Crustacea</taxon>
        <taxon>Multicrustacea</taxon>
        <taxon>Malacostraca</taxon>
        <taxon>Eumalacostraca</taxon>
        <taxon>Eucarida</taxon>
        <taxon>Decapoda</taxon>
        <taxon>Pleocyemata</taxon>
        <taxon>Caridea</taxon>
        <taxon>Atyoidea</taxon>
        <taxon>Atyidae</taxon>
        <taxon>Halocaridina</taxon>
    </lineage>
</organism>
<dbReference type="InterPro" id="IPR002893">
    <property type="entry name" value="Znf_MYND"/>
</dbReference>
<evidence type="ECO:0000256" key="2">
    <source>
        <dbReference type="ARBA" id="ARBA00022771"/>
    </source>
</evidence>
<dbReference type="GO" id="GO:0008270">
    <property type="term" value="F:zinc ion binding"/>
    <property type="evidence" value="ECO:0007669"/>
    <property type="project" value="UniProtKB-KW"/>
</dbReference>
<evidence type="ECO:0000313" key="8">
    <source>
        <dbReference type="Proteomes" id="UP001381693"/>
    </source>
</evidence>
<dbReference type="Gene3D" id="6.10.140.2220">
    <property type="match status" value="2"/>
</dbReference>
<dbReference type="CDD" id="cd20071">
    <property type="entry name" value="SET_SMYD"/>
    <property type="match status" value="1"/>
</dbReference>
<dbReference type="InterPro" id="IPR001214">
    <property type="entry name" value="SET_dom"/>
</dbReference>
<evidence type="ECO:0000259" key="5">
    <source>
        <dbReference type="PROSITE" id="PS50280"/>
    </source>
</evidence>
<dbReference type="GO" id="GO:0008276">
    <property type="term" value="F:protein methyltransferase activity"/>
    <property type="evidence" value="ECO:0007669"/>
    <property type="project" value="UniProtKB-ARBA"/>
</dbReference>
<dbReference type="EMBL" id="JAXCGZ010013391">
    <property type="protein sequence ID" value="KAK7072640.1"/>
    <property type="molecule type" value="Genomic_DNA"/>
</dbReference>
<sequence>MGVQQQDCKVCGVKEANVSCSECEQVFYCSSRHQEEDWEEHKVECQALVIEQKDPVKGRYLVVARNVTAGELLFKENPIALGPRATSRPICLGCHELIETYEFAKCPKCSWPLCSLACASAKLHQAECPILAADKGQIGLPTNLGESPYYDVILVLRCLLLRHSDSKAWQRLLQMASHAVHLENESEPFHMATILYIKDILQASFDAKFIHHARGAIMANCFEWTSPSNVSLRGVYPKTARMNHSCLPNVTMSSDRNGVMYIRAAVDIKALTPLHITYTGTLGPLWERQAYLNEIHYFNCGCQRCKDPSELGLHYSSPKCDTCKQQFMEPNSWLGETVWECPMCHVVFQDNLIKTEYVQWMSKFDCNDTFIMAHTKGVRNTLDRVEYAFHPTHHVWVMAAQVAIRTLQKISNRDALMLRRDLWKRLLRIYDVLEPGMTRRRGMTMYELGVCVSSLARVEMKEGRLTDHFYKIDMEEALQYMQNSLKILSLEPPDSHERKWYLSALQIVEGIKRDLLAVAEKSKILSLDLLENIDMPEKAEIENL</sequence>
<dbReference type="Pfam" id="PF00856">
    <property type="entry name" value="SET"/>
    <property type="match status" value="1"/>
</dbReference>
<proteinExistence type="predicted"/>
<dbReference type="InterPro" id="IPR046341">
    <property type="entry name" value="SET_dom_sf"/>
</dbReference>
<dbReference type="PROSITE" id="PS50280">
    <property type="entry name" value="SET"/>
    <property type="match status" value="1"/>
</dbReference>
<dbReference type="Gene3D" id="2.170.270.10">
    <property type="entry name" value="SET domain"/>
    <property type="match status" value="1"/>
</dbReference>
<evidence type="ECO:0000256" key="3">
    <source>
        <dbReference type="ARBA" id="ARBA00022833"/>
    </source>
</evidence>
<accession>A0AAN9A516</accession>
<feature type="domain" description="SET" evidence="5">
    <location>
        <begin position="46"/>
        <end position="279"/>
    </location>
</feature>
<evidence type="ECO:0000313" key="7">
    <source>
        <dbReference type="EMBL" id="KAK7072640.1"/>
    </source>
</evidence>
<dbReference type="PROSITE" id="PS01360">
    <property type="entry name" value="ZF_MYND_1"/>
    <property type="match status" value="1"/>
</dbReference>
<evidence type="ECO:0000256" key="1">
    <source>
        <dbReference type="ARBA" id="ARBA00022723"/>
    </source>
</evidence>
<evidence type="ECO:0008006" key="9">
    <source>
        <dbReference type="Google" id="ProtNLM"/>
    </source>
</evidence>
<dbReference type="GO" id="GO:0008170">
    <property type="term" value="F:N-methyltransferase activity"/>
    <property type="evidence" value="ECO:0007669"/>
    <property type="project" value="UniProtKB-ARBA"/>
</dbReference>
<dbReference type="PROSITE" id="PS50865">
    <property type="entry name" value="ZF_MYND_2"/>
    <property type="match status" value="1"/>
</dbReference>
<keyword evidence="3" id="KW-0862">Zinc</keyword>
<comment type="caution">
    <text evidence="7">The sequence shown here is derived from an EMBL/GenBank/DDBJ whole genome shotgun (WGS) entry which is preliminary data.</text>
</comment>
<dbReference type="PANTHER" id="PTHR46455:SF5">
    <property type="entry name" value="SET AND MYND DOMAIN CONTAINING, ARTHROPOD-SPECIFIC, MEMBER 4, ISOFORM A"/>
    <property type="match status" value="1"/>
</dbReference>
<dbReference type="Proteomes" id="UP001381693">
    <property type="component" value="Unassembled WGS sequence"/>
</dbReference>
<dbReference type="InterPro" id="IPR053010">
    <property type="entry name" value="SET_SmydA-8"/>
</dbReference>
<feature type="domain" description="MYND-type" evidence="6">
    <location>
        <begin position="8"/>
        <end position="45"/>
    </location>
</feature>
<name>A0AAN9A516_HALRR</name>
<evidence type="ECO:0000256" key="4">
    <source>
        <dbReference type="PROSITE-ProRule" id="PRU00134"/>
    </source>
</evidence>
<protein>
    <recommendedName>
        <fullName evidence="9">Protein msta</fullName>
    </recommendedName>
</protein>
<dbReference type="AlphaFoldDB" id="A0AAN9A516"/>